<dbReference type="InterPro" id="IPR054613">
    <property type="entry name" value="Peptidase_S78_dom"/>
</dbReference>
<feature type="domain" description="Prohead serine protease" evidence="4">
    <location>
        <begin position="19"/>
        <end position="172"/>
    </location>
</feature>
<proteinExistence type="predicted"/>
<evidence type="ECO:0000256" key="2">
    <source>
        <dbReference type="ARBA" id="ARBA00022670"/>
    </source>
</evidence>
<comment type="caution">
    <text evidence="5">The sequence shown here is derived from an EMBL/GenBank/DDBJ whole genome shotgun (WGS) entry which is preliminary data.</text>
</comment>
<organism evidence="5 6">
    <name type="scientific">Proteiniclasticum sediminis</name>
    <dbReference type="NCBI Taxonomy" id="2804028"/>
    <lineage>
        <taxon>Bacteria</taxon>
        <taxon>Bacillati</taxon>
        <taxon>Bacillota</taxon>
        <taxon>Clostridia</taxon>
        <taxon>Eubacteriales</taxon>
        <taxon>Clostridiaceae</taxon>
        <taxon>Proteiniclasticum</taxon>
    </lineage>
</organism>
<evidence type="ECO:0000313" key="6">
    <source>
        <dbReference type="Proteomes" id="UP000675379"/>
    </source>
</evidence>
<dbReference type="RefSeq" id="WP_211802176.1">
    <property type="nucleotide sequence ID" value="NZ_JAGSCS010000014.1"/>
</dbReference>
<dbReference type="NCBIfam" id="TIGR01543">
    <property type="entry name" value="proheadase_HK97"/>
    <property type="match status" value="1"/>
</dbReference>
<dbReference type="AlphaFoldDB" id="A0A941CQB0"/>
<evidence type="ECO:0000259" key="4">
    <source>
        <dbReference type="Pfam" id="PF04586"/>
    </source>
</evidence>
<dbReference type="EMBL" id="JAGSCS010000014">
    <property type="protein sequence ID" value="MBR0576757.1"/>
    <property type="molecule type" value="Genomic_DNA"/>
</dbReference>
<dbReference type="InterPro" id="IPR006433">
    <property type="entry name" value="Prohead_protease"/>
</dbReference>
<name>A0A941CQB0_9CLOT</name>
<dbReference type="GO" id="GO:0008233">
    <property type="term" value="F:peptidase activity"/>
    <property type="evidence" value="ECO:0007669"/>
    <property type="project" value="UniProtKB-KW"/>
</dbReference>
<keyword evidence="6" id="KW-1185">Reference proteome</keyword>
<keyword evidence="1" id="KW-1188">Viral release from host cell</keyword>
<evidence type="ECO:0000256" key="1">
    <source>
        <dbReference type="ARBA" id="ARBA00022612"/>
    </source>
</evidence>
<evidence type="ECO:0000256" key="3">
    <source>
        <dbReference type="ARBA" id="ARBA00022801"/>
    </source>
</evidence>
<gene>
    <name evidence="5" type="ORF">KCG48_10475</name>
</gene>
<protein>
    <submittedName>
        <fullName evidence="5">HK97 family phage prohead protease</fullName>
    </submittedName>
</protein>
<keyword evidence="2 5" id="KW-0645">Protease</keyword>
<reference evidence="5" key="1">
    <citation type="submission" date="2021-04" db="EMBL/GenBank/DDBJ databases">
        <title>Proteiniclasticum sedimins sp. nov., an obligate anaerobic bacterium isolated from anaerobic sludge.</title>
        <authorList>
            <person name="Liu J."/>
        </authorList>
    </citation>
    <scope>NUCLEOTIDE SEQUENCE</scope>
    <source>
        <strain evidence="5">BAD-10</strain>
    </source>
</reference>
<dbReference type="GO" id="GO:0006508">
    <property type="term" value="P:proteolysis"/>
    <property type="evidence" value="ECO:0007669"/>
    <property type="project" value="UniProtKB-KW"/>
</dbReference>
<sequence>MPQNQVRHAALISGNLRAEPGEKRYLEGYFAVFNNRTQLWPGVYEEVDPEAFNETMGNDIRVLINHDTTLVLGRNKSGTAEFKIDARGLWGRVEINEKDSDAVNAYERVQRGDVDQCSFGFNILDEEIEYLDNGDVVFRLKKVDLHEGSICTFPAYPETSIQARQKDLEMHKRREIELKKAKIRTRLGGKKNA</sequence>
<accession>A0A941CQB0</accession>
<evidence type="ECO:0000313" key="5">
    <source>
        <dbReference type="EMBL" id="MBR0576757.1"/>
    </source>
</evidence>
<keyword evidence="3" id="KW-0378">Hydrolase</keyword>
<dbReference type="Pfam" id="PF04586">
    <property type="entry name" value="Peptidase_S78"/>
    <property type="match status" value="1"/>
</dbReference>
<dbReference type="Proteomes" id="UP000675379">
    <property type="component" value="Unassembled WGS sequence"/>
</dbReference>